<dbReference type="GO" id="GO:0004497">
    <property type="term" value="F:monooxygenase activity"/>
    <property type="evidence" value="ECO:0007669"/>
    <property type="project" value="UniProtKB-KW"/>
</dbReference>
<gene>
    <name evidence="2" type="ORF">D9R08_09735</name>
</gene>
<organism evidence="2 3">
    <name type="scientific">Rhodophyticola porphyridii</name>
    <dbReference type="NCBI Taxonomy" id="1852017"/>
    <lineage>
        <taxon>Bacteria</taxon>
        <taxon>Pseudomonadati</taxon>
        <taxon>Pseudomonadota</taxon>
        <taxon>Alphaproteobacteria</taxon>
        <taxon>Rhodobacterales</taxon>
        <taxon>Roseobacteraceae</taxon>
        <taxon>Rhodophyticola</taxon>
    </lineage>
</organism>
<keyword evidence="2" id="KW-0560">Oxidoreductase</keyword>
<dbReference type="PANTHER" id="PTHR34474:SF2">
    <property type="entry name" value="SIGNAL TRANSDUCTION PROTEIN TRAP"/>
    <property type="match status" value="1"/>
</dbReference>
<dbReference type="PROSITE" id="PS51725">
    <property type="entry name" value="ABM"/>
    <property type="match status" value="1"/>
</dbReference>
<feature type="domain" description="ABM" evidence="1">
    <location>
        <begin position="2"/>
        <end position="95"/>
    </location>
</feature>
<reference evidence="2 3" key="1">
    <citation type="submission" date="2018-10" db="EMBL/GenBank/DDBJ databases">
        <authorList>
            <person name="Jung H.S."/>
            <person name="Jeon C.O."/>
        </authorList>
    </citation>
    <scope>NUCLEOTIDE SEQUENCE [LARGE SCALE GENOMIC DNA]</scope>
    <source>
        <strain evidence="2 3">MA-7-27</strain>
    </source>
</reference>
<dbReference type="EMBL" id="RCNT01000004">
    <property type="protein sequence ID" value="RMA42518.1"/>
    <property type="molecule type" value="Genomic_DNA"/>
</dbReference>
<dbReference type="InterPro" id="IPR050404">
    <property type="entry name" value="Heme-degrading_MO"/>
</dbReference>
<accession>A0A3L9Y5H0</accession>
<comment type="caution">
    <text evidence="2">The sequence shown here is derived from an EMBL/GenBank/DDBJ whole genome shotgun (WGS) entry which is preliminary data.</text>
</comment>
<dbReference type="SUPFAM" id="SSF54909">
    <property type="entry name" value="Dimeric alpha+beta barrel"/>
    <property type="match status" value="1"/>
</dbReference>
<name>A0A3L9Y5H0_9RHOB</name>
<dbReference type="AlphaFoldDB" id="A0A3L9Y5H0"/>
<dbReference type="RefSeq" id="WP_121897998.1">
    <property type="nucleotide sequence ID" value="NZ_RCNT01000004.1"/>
</dbReference>
<evidence type="ECO:0000313" key="2">
    <source>
        <dbReference type="EMBL" id="RMA42518.1"/>
    </source>
</evidence>
<sequence>MYLTMNRFRVKLGQEEAFETVWKTRDSHLKTVDGFQAFNLLKGAADDDSRLYISHTVWRDEESFVAWTKSEAFRAAHKGAKGNAEMYDGPPQLEILHSVQALSVEE</sequence>
<evidence type="ECO:0000313" key="3">
    <source>
        <dbReference type="Proteomes" id="UP000281343"/>
    </source>
</evidence>
<protein>
    <submittedName>
        <fullName evidence="2">Antibiotic biosynthesis monooxygenase</fullName>
    </submittedName>
</protein>
<keyword evidence="2" id="KW-0503">Monooxygenase</keyword>
<dbReference type="Gene3D" id="3.30.70.100">
    <property type="match status" value="1"/>
</dbReference>
<dbReference type="OrthoDB" id="9798115at2"/>
<dbReference type="InterPro" id="IPR011008">
    <property type="entry name" value="Dimeric_a/b-barrel"/>
</dbReference>
<dbReference type="Proteomes" id="UP000281343">
    <property type="component" value="Unassembled WGS sequence"/>
</dbReference>
<proteinExistence type="predicted"/>
<evidence type="ECO:0000259" key="1">
    <source>
        <dbReference type="PROSITE" id="PS51725"/>
    </source>
</evidence>
<keyword evidence="3" id="KW-1185">Reference proteome</keyword>
<dbReference type="InterPro" id="IPR007138">
    <property type="entry name" value="ABM_dom"/>
</dbReference>
<dbReference type="Pfam" id="PF03992">
    <property type="entry name" value="ABM"/>
    <property type="match status" value="1"/>
</dbReference>
<dbReference type="PANTHER" id="PTHR34474">
    <property type="entry name" value="SIGNAL TRANSDUCTION PROTEIN TRAP"/>
    <property type="match status" value="1"/>
</dbReference>